<dbReference type="AlphaFoldDB" id="A0A838LED7"/>
<evidence type="ECO:0000313" key="1">
    <source>
        <dbReference type="EMBL" id="MBA2935828.1"/>
    </source>
</evidence>
<keyword evidence="2" id="KW-1185">Reference proteome</keyword>
<evidence type="ECO:0000313" key="2">
    <source>
        <dbReference type="Proteomes" id="UP000570166"/>
    </source>
</evidence>
<dbReference type="RefSeq" id="WP_160363017.1">
    <property type="nucleotide sequence ID" value="NZ_JACEIB010000026.1"/>
</dbReference>
<organism evidence="1 2">
    <name type="scientific">Sphingomonas chungangi</name>
    <dbReference type="NCBI Taxonomy" id="2683589"/>
    <lineage>
        <taxon>Bacteria</taxon>
        <taxon>Pseudomonadati</taxon>
        <taxon>Pseudomonadota</taxon>
        <taxon>Alphaproteobacteria</taxon>
        <taxon>Sphingomonadales</taxon>
        <taxon>Sphingomonadaceae</taxon>
        <taxon>Sphingomonas</taxon>
    </lineage>
</organism>
<comment type="caution">
    <text evidence="1">The sequence shown here is derived from an EMBL/GenBank/DDBJ whole genome shotgun (WGS) entry which is preliminary data.</text>
</comment>
<dbReference type="Proteomes" id="UP000570166">
    <property type="component" value="Unassembled WGS sequence"/>
</dbReference>
<accession>A0A838LED7</accession>
<reference evidence="1 2" key="1">
    <citation type="submission" date="2020-07" db="EMBL/GenBank/DDBJ databases">
        <authorList>
            <person name="Sun Q."/>
        </authorList>
    </citation>
    <scope>NUCLEOTIDE SEQUENCE [LARGE SCALE GENOMIC DNA]</scope>
    <source>
        <strain evidence="1 2">CGMCC 1.13654</strain>
    </source>
</reference>
<gene>
    <name evidence="1" type="ORF">HZF05_17245</name>
</gene>
<protein>
    <submittedName>
        <fullName evidence="1">Uncharacterized protein</fullName>
    </submittedName>
</protein>
<sequence length="102" mass="11042">MTSPMQIVHDLSALHPGTIYWVPAVEAPERGWAGLAGSHRGSRYLIDAETLRPGHDGFPAFGSRSDCLRWIMANQRAISEGAPGAHVHAARLDAWMLGLDAI</sequence>
<name>A0A838LED7_9SPHN</name>
<dbReference type="EMBL" id="JACEIB010000026">
    <property type="protein sequence ID" value="MBA2935828.1"/>
    <property type="molecule type" value="Genomic_DNA"/>
</dbReference>
<proteinExistence type="predicted"/>